<dbReference type="EMBL" id="CP009515">
    <property type="protein sequence ID" value="AKB75160.1"/>
    <property type="molecule type" value="Genomic_DNA"/>
</dbReference>
<organism evidence="2 3">
    <name type="scientific">Methanosarcina lacustris Z-7289</name>
    <dbReference type="NCBI Taxonomy" id="1434111"/>
    <lineage>
        <taxon>Archaea</taxon>
        <taxon>Methanobacteriati</taxon>
        <taxon>Methanobacteriota</taxon>
        <taxon>Stenosarchaea group</taxon>
        <taxon>Methanomicrobia</taxon>
        <taxon>Methanosarcinales</taxon>
        <taxon>Methanosarcinaceae</taxon>
        <taxon>Methanosarcina</taxon>
    </lineage>
</organism>
<dbReference type="CDD" id="cd12797">
    <property type="entry name" value="M23_peptidase"/>
    <property type="match status" value="1"/>
</dbReference>
<protein>
    <submittedName>
        <fullName evidence="2">Phage protein</fullName>
    </submittedName>
</protein>
<feature type="domain" description="M23ase beta-sheet core" evidence="1">
    <location>
        <begin position="97"/>
        <end position="182"/>
    </location>
</feature>
<dbReference type="InterPro" id="IPR011055">
    <property type="entry name" value="Dup_hybrid_motif"/>
</dbReference>
<dbReference type="GeneID" id="25418661"/>
<keyword evidence="3" id="KW-1185">Reference proteome</keyword>
<gene>
    <name evidence="2" type="ORF">MSLAZ_1899</name>
</gene>
<accession>A0A0E3WRJ3</accession>
<dbReference type="HOGENOM" id="CLU_747253_0_0_2"/>
<dbReference type="Gene3D" id="2.70.70.10">
    <property type="entry name" value="Glucose Permease (Domain IIA)"/>
    <property type="match status" value="1"/>
</dbReference>
<dbReference type="OrthoDB" id="384234at2157"/>
<dbReference type="Proteomes" id="UP000033072">
    <property type="component" value="Chromosome"/>
</dbReference>
<evidence type="ECO:0000313" key="3">
    <source>
        <dbReference type="Proteomes" id="UP000033072"/>
    </source>
</evidence>
<dbReference type="PANTHER" id="PTHR21666:SF270">
    <property type="entry name" value="MUREIN HYDROLASE ACTIVATOR ENVC"/>
    <property type="match status" value="1"/>
</dbReference>
<evidence type="ECO:0000313" key="2">
    <source>
        <dbReference type="EMBL" id="AKB75160.1"/>
    </source>
</evidence>
<name>A0A0E3WRJ3_9EURY</name>
<dbReference type="RefSeq" id="WP_052722929.1">
    <property type="nucleotide sequence ID" value="NZ_CP009515.1"/>
</dbReference>
<reference evidence="2 3" key="1">
    <citation type="submission" date="2014-07" db="EMBL/GenBank/DDBJ databases">
        <title>Methanogenic archaea and the global carbon cycle.</title>
        <authorList>
            <person name="Henriksen J.R."/>
            <person name="Luke J."/>
            <person name="Reinhart S."/>
            <person name="Benedict M.N."/>
            <person name="Youngblut N.D."/>
            <person name="Metcalf M.E."/>
            <person name="Whitaker R.J."/>
            <person name="Metcalf W.W."/>
        </authorList>
    </citation>
    <scope>NUCLEOTIDE SEQUENCE [LARGE SCALE GENOMIC DNA]</scope>
    <source>
        <strain evidence="2 3">Z-7289</strain>
    </source>
</reference>
<dbReference type="KEGG" id="mls:MSLAZ_1899"/>
<dbReference type="InterPro" id="IPR050570">
    <property type="entry name" value="Cell_wall_metabolism_enzyme"/>
</dbReference>
<dbReference type="InterPro" id="IPR016047">
    <property type="entry name" value="M23ase_b-sheet_dom"/>
</dbReference>
<dbReference type="Pfam" id="PF01551">
    <property type="entry name" value="Peptidase_M23"/>
    <property type="match status" value="1"/>
</dbReference>
<dbReference type="PATRIC" id="fig|1434111.4.peg.2493"/>
<dbReference type="GO" id="GO:0004222">
    <property type="term" value="F:metalloendopeptidase activity"/>
    <property type="evidence" value="ECO:0007669"/>
    <property type="project" value="TreeGrafter"/>
</dbReference>
<dbReference type="PANTHER" id="PTHR21666">
    <property type="entry name" value="PEPTIDASE-RELATED"/>
    <property type="match status" value="1"/>
</dbReference>
<evidence type="ECO:0000259" key="1">
    <source>
        <dbReference type="Pfam" id="PF01551"/>
    </source>
</evidence>
<proteinExistence type="predicted"/>
<dbReference type="SUPFAM" id="SSF51261">
    <property type="entry name" value="Duplicated hybrid motif"/>
    <property type="match status" value="1"/>
</dbReference>
<sequence length="370" mass="40442">MSIVFAKDENSLKGLTRLAVIVALLILTPGVAYAAVTTSDVPISDGFDYPVGIPTGDGYRHGQTIGGNDGWDFLEDEGSVLHPGEDWNGNGGGDSDLGDPVYAVSNGRIIAATNYGSGWGNIILIEHRLQDGTIVWSNYAHLRDINVVSGNVQRGQQIGTIGKGYNNEYNAHLHFEIRKNNLAPDAWVTGQDKTQIFTNYYDPSDFISSHRPKITTETFDPNTFKIKQEWLFDVTGDIDGWEPHNVEGVKYSVEGGRLFFDPAGSNPWIEKNGLSIDASTAKYVNFEMSSNCPDNIGTVYFTTAESPVYGEDKKVGFTATTGPAWYDYSVSMAQNPLWKGAVTGIRINPANNGIANTNEDTVGFEYIKVE</sequence>
<dbReference type="AlphaFoldDB" id="A0A0E3WRJ3"/>